<protein>
    <submittedName>
        <fullName evidence="2">Nrap-like protein</fullName>
    </submittedName>
</protein>
<dbReference type="GO" id="GO:0034456">
    <property type="term" value="C:UTP-C complex"/>
    <property type="evidence" value="ECO:0007669"/>
    <property type="project" value="TreeGrafter"/>
</dbReference>
<dbReference type="GO" id="GO:0032040">
    <property type="term" value="C:small-subunit processome"/>
    <property type="evidence" value="ECO:0007669"/>
    <property type="project" value="TreeGrafter"/>
</dbReference>
<comment type="similarity">
    <text evidence="1">Belongs to the NRAP family.</text>
</comment>
<reference evidence="2 3" key="1">
    <citation type="journal article" date="2018" name="Mol. Plant">
        <title>The genome of Artemisia annua provides insight into the evolution of Asteraceae family and artemisinin biosynthesis.</title>
        <authorList>
            <person name="Shen Q."/>
            <person name="Zhang L."/>
            <person name="Liao Z."/>
            <person name="Wang S."/>
            <person name="Yan T."/>
            <person name="Shi P."/>
            <person name="Liu M."/>
            <person name="Fu X."/>
            <person name="Pan Q."/>
            <person name="Wang Y."/>
            <person name="Lv Z."/>
            <person name="Lu X."/>
            <person name="Zhang F."/>
            <person name="Jiang W."/>
            <person name="Ma Y."/>
            <person name="Chen M."/>
            <person name="Hao X."/>
            <person name="Li L."/>
            <person name="Tang Y."/>
            <person name="Lv G."/>
            <person name="Zhou Y."/>
            <person name="Sun X."/>
            <person name="Brodelius P.E."/>
            <person name="Rose J.K.C."/>
            <person name="Tang K."/>
        </authorList>
    </citation>
    <scope>NUCLEOTIDE SEQUENCE [LARGE SCALE GENOMIC DNA]</scope>
    <source>
        <strain evidence="3">cv. Huhao1</strain>
        <tissue evidence="2">Leaf</tissue>
    </source>
</reference>
<comment type="caution">
    <text evidence="2">The sequence shown here is derived from an EMBL/GenBank/DDBJ whole genome shotgun (WGS) entry which is preliminary data.</text>
</comment>
<organism evidence="2 3">
    <name type="scientific">Artemisia annua</name>
    <name type="common">Sweet wormwood</name>
    <dbReference type="NCBI Taxonomy" id="35608"/>
    <lineage>
        <taxon>Eukaryota</taxon>
        <taxon>Viridiplantae</taxon>
        <taxon>Streptophyta</taxon>
        <taxon>Embryophyta</taxon>
        <taxon>Tracheophyta</taxon>
        <taxon>Spermatophyta</taxon>
        <taxon>Magnoliopsida</taxon>
        <taxon>eudicotyledons</taxon>
        <taxon>Gunneridae</taxon>
        <taxon>Pentapetalae</taxon>
        <taxon>asterids</taxon>
        <taxon>campanulids</taxon>
        <taxon>Asterales</taxon>
        <taxon>Asteraceae</taxon>
        <taxon>Asteroideae</taxon>
        <taxon>Anthemideae</taxon>
        <taxon>Artemisiinae</taxon>
        <taxon>Artemisia</taxon>
    </lineage>
</organism>
<evidence type="ECO:0000313" key="3">
    <source>
        <dbReference type="Proteomes" id="UP000245207"/>
    </source>
</evidence>
<dbReference type="PANTHER" id="PTHR17972">
    <property type="entry name" value="NUCLEOLAR RNA-ASSOCIATED PROTEIN"/>
    <property type="match status" value="1"/>
</dbReference>
<dbReference type="Proteomes" id="UP000245207">
    <property type="component" value="Unassembled WGS sequence"/>
</dbReference>
<dbReference type="GO" id="GO:0006409">
    <property type="term" value="P:tRNA export from nucleus"/>
    <property type="evidence" value="ECO:0007669"/>
    <property type="project" value="TreeGrafter"/>
</dbReference>
<proteinExistence type="inferred from homology"/>
<dbReference type="GO" id="GO:0032545">
    <property type="term" value="C:CURI complex"/>
    <property type="evidence" value="ECO:0007669"/>
    <property type="project" value="TreeGrafter"/>
</dbReference>
<keyword evidence="3" id="KW-1185">Reference proteome</keyword>
<dbReference type="AlphaFoldDB" id="A0A2U1KMG3"/>
<keyword evidence="1" id="KW-0539">Nucleus</keyword>
<dbReference type="InterPro" id="IPR005554">
    <property type="entry name" value="NOL6/Upt22"/>
</dbReference>
<gene>
    <name evidence="2" type="ORF">CTI12_AA587220</name>
</gene>
<accession>A0A2U1KMG3</accession>
<dbReference type="OrthoDB" id="10251401at2759"/>
<evidence type="ECO:0000256" key="1">
    <source>
        <dbReference type="RuleBase" id="RU364032"/>
    </source>
</evidence>
<dbReference type="EMBL" id="PKPP01016151">
    <property type="protein sequence ID" value="PWA37966.1"/>
    <property type="molecule type" value="Genomic_DNA"/>
</dbReference>
<name>A0A2U1KMG3_ARTAN</name>
<dbReference type="PANTHER" id="PTHR17972:SF0">
    <property type="entry name" value="NUCLEOLAR PROTEIN 6"/>
    <property type="match status" value="1"/>
</dbReference>
<sequence>MATTTAATADDITDTVTLKITELMKEVQLDYSSQTTTFVNDVVSSIHNIINTIPDNLQVNADLAPKFVRDIGADKVEFKFKKPKAVEIGGSYAIQCVVKPDVNVDVFLVRCECLICVVSISGRNPGLTDIDIEKCEIYK</sequence>
<dbReference type="GO" id="GO:0003723">
    <property type="term" value="F:RNA binding"/>
    <property type="evidence" value="ECO:0007669"/>
    <property type="project" value="UniProtKB-KW"/>
</dbReference>
<dbReference type="STRING" id="35608.A0A2U1KMG3"/>
<keyword evidence="1" id="KW-0694">RNA-binding</keyword>
<dbReference type="GO" id="GO:0006364">
    <property type="term" value="P:rRNA processing"/>
    <property type="evidence" value="ECO:0007669"/>
    <property type="project" value="TreeGrafter"/>
</dbReference>
<evidence type="ECO:0000313" key="2">
    <source>
        <dbReference type="EMBL" id="PWA37966.1"/>
    </source>
</evidence>
<comment type="subcellular location">
    <subcellularLocation>
        <location evidence="1">Nucleus</location>
        <location evidence="1">Nucleolus</location>
    </subcellularLocation>
</comment>